<dbReference type="SUPFAM" id="SSF48208">
    <property type="entry name" value="Six-hairpin glycosidases"/>
    <property type="match status" value="1"/>
</dbReference>
<dbReference type="Proteomes" id="UP001242314">
    <property type="component" value="Unassembled WGS sequence"/>
</dbReference>
<name>A0ABT9GJT1_9GAMM</name>
<evidence type="ECO:0000256" key="6">
    <source>
        <dbReference type="ARBA" id="ARBA00023295"/>
    </source>
</evidence>
<proteinExistence type="inferred from homology"/>
<evidence type="ECO:0000256" key="7">
    <source>
        <dbReference type="ARBA" id="ARBA00023326"/>
    </source>
</evidence>
<comment type="similarity">
    <text evidence="2">Belongs to the glycosyl hydrolase 8 (cellulase D) family.</text>
</comment>
<organism evidence="9 10">
    <name type="scientific">Pseudoalteromonas distincta</name>
    <dbReference type="NCBI Taxonomy" id="77608"/>
    <lineage>
        <taxon>Bacteria</taxon>
        <taxon>Pseudomonadati</taxon>
        <taxon>Pseudomonadota</taxon>
        <taxon>Gammaproteobacteria</taxon>
        <taxon>Alteromonadales</taxon>
        <taxon>Pseudoalteromonadaceae</taxon>
        <taxon>Pseudoalteromonas</taxon>
    </lineage>
</organism>
<dbReference type="InterPro" id="IPR012341">
    <property type="entry name" value="6hp_glycosidase-like_sf"/>
</dbReference>
<evidence type="ECO:0000256" key="5">
    <source>
        <dbReference type="ARBA" id="ARBA00023001"/>
    </source>
</evidence>
<evidence type="ECO:0000256" key="8">
    <source>
        <dbReference type="SAM" id="SignalP"/>
    </source>
</evidence>
<evidence type="ECO:0000256" key="1">
    <source>
        <dbReference type="ARBA" id="ARBA00000966"/>
    </source>
</evidence>
<evidence type="ECO:0000256" key="4">
    <source>
        <dbReference type="ARBA" id="ARBA00022801"/>
    </source>
</evidence>
<keyword evidence="7" id="KW-0119">Carbohydrate metabolism</keyword>
<evidence type="ECO:0000256" key="3">
    <source>
        <dbReference type="ARBA" id="ARBA00012601"/>
    </source>
</evidence>
<keyword evidence="7" id="KW-0624">Polysaccharide degradation</keyword>
<evidence type="ECO:0000256" key="2">
    <source>
        <dbReference type="ARBA" id="ARBA00009209"/>
    </source>
</evidence>
<dbReference type="EMBL" id="JASGWX010000017">
    <property type="protein sequence ID" value="MDP4485804.1"/>
    <property type="molecule type" value="Genomic_DNA"/>
</dbReference>
<keyword evidence="4 9" id="KW-0378">Hydrolase</keyword>
<feature type="chain" id="PRO_5046313634" description="cellulase" evidence="8">
    <location>
        <begin position="23"/>
        <end position="146"/>
    </location>
</feature>
<accession>A0ABT9GJT1</accession>
<dbReference type="RefSeq" id="WP_238719453.1">
    <property type="nucleotide sequence ID" value="NZ_JASGWX010000017.1"/>
</dbReference>
<sequence>MNVILKSTAMLLVLASSHSYSAFNVNPPSVGADSSGTYRNLAQEMGKTNIQQKVNSTFDNMFGYNNTQQLYYPYTENGVYKAHYIKAINPDEGDDIRTEGQSWGMTAAVMLNKQQEFDNLWRFAKRIKKIQTTTLMLKNKAFTRGN</sequence>
<keyword evidence="6" id="KW-0326">Glycosidase</keyword>
<feature type="signal peptide" evidence="8">
    <location>
        <begin position="1"/>
        <end position="22"/>
    </location>
</feature>
<dbReference type="GO" id="GO:0016787">
    <property type="term" value="F:hydrolase activity"/>
    <property type="evidence" value="ECO:0007669"/>
    <property type="project" value="UniProtKB-KW"/>
</dbReference>
<evidence type="ECO:0000313" key="9">
    <source>
        <dbReference type="EMBL" id="MDP4485804.1"/>
    </source>
</evidence>
<keyword evidence="5" id="KW-0136">Cellulose degradation</keyword>
<keyword evidence="8" id="KW-0732">Signal</keyword>
<dbReference type="InterPro" id="IPR002037">
    <property type="entry name" value="Glyco_hydro_8"/>
</dbReference>
<comment type="caution">
    <text evidence="9">The sequence shown here is derived from an EMBL/GenBank/DDBJ whole genome shotgun (WGS) entry which is preliminary data.</text>
</comment>
<dbReference type="Pfam" id="PF01270">
    <property type="entry name" value="Glyco_hydro_8"/>
    <property type="match status" value="1"/>
</dbReference>
<reference evidence="9 10" key="1">
    <citation type="submission" date="2023-04" db="EMBL/GenBank/DDBJ databases">
        <title>Novel Pseudoalteromonas species isolated from Pacific coral.</title>
        <authorList>
            <person name="Videau P."/>
            <person name="Shlafstein M.D."/>
            <person name="Oline D.K."/>
            <person name="Strangman W.K."/>
            <person name="Hahnke R.L."/>
            <person name="Saw J.H."/>
            <person name="Ushijima B."/>
        </authorList>
    </citation>
    <scope>NUCLEOTIDE SEQUENCE [LARGE SCALE GENOMIC DNA]</scope>
    <source>
        <strain evidence="9 10">LMG 14908</strain>
    </source>
</reference>
<protein>
    <recommendedName>
        <fullName evidence="3">cellulase</fullName>
        <ecNumber evidence="3">3.2.1.4</ecNumber>
    </recommendedName>
</protein>
<keyword evidence="10" id="KW-1185">Reference proteome</keyword>
<dbReference type="EC" id="3.2.1.4" evidence="3"/>
<comment type="catalytic activity">
    <reaction evidence="1">
        <text>Endohydrolysis of (1-&gt;4)-beta-D-glucosidic linkages in cellulose, lichenin and cereal beta-D-glucans.</text>
        <dbReference type="EC" id="3.2.1.4"/>
    </reaction>
</comment>
<dbReference type="InterPro" id="IPR008928">
    <property type="entry name" value="6-hairpin_glycosidase_sf"/>
</dbReference>
<evidence type="ECO:0000313" key="10">
    <source>
        <dbReference type="Proteomes" id="UP001242314"/>
    </source>
</evidence>
<gene>
    <name evidence="9" type="ORF">QDH73_17495</name>
</gene>
<dbReference type="Gene3D" id="1.50.10.10">
    <property type="match status" value="1"/>
</dbReference>